<keyword evidence="2" id="KW-0175">Coiled coil</keyword>
<evidence type="ECO:0000313" key="5">
    <source>
        <dbReference type="EMBL" id="KAG9348395.1"/>
    </source>
</evidence>
<feature type="domain" description="PH" evidence="4">
    <location>
        <begin position="184"/>
        <end position="293"/>
    </location>
</feature>
<dbReference type="InterPro" id="IPR011993">
    <property type="entry name" value="PH-like_dom_sf"/>
</dbReference>
<dbReference type="SUPFAM" id="SSF50729">
    <property type="entry name" value="PH domain-like"/>
    <property type="match status" value="1"/>
</dbReference>
<dbReference type="PROSITE" id="PS50003">
    <property type="entry name" value="PH_DOMAIN"/>
    <property type="match status" value="1"/>
</dbReference>
<feature type="compositionally biased region" description="Basic and acidic residues" evidence="3">
    <location>
        <begin position="633"/>
        <end position="644"/>
    </location>
</feature>
<dbReference type="SUPFAM" id="SSF103657">
    <property type="entry name" value="BAR/IMD domain-like"/>
    <property type="match status" value="1"/>
</dbReference>
<dbReference type="GO" id="GO:0005096">
    <property type="term" value="F:GTPase activator activity"/>
    <property type="evidence" value="ECO:0007669"/>
    <property type="project" value="UniProtKB-KW"/>
</dbReference>
<dbReference type="InterPro" id="IPR001849">
    <property type="entry name" value="PH_domain"/>
</dbReference>
<feature type="compositionally biased region" description="Low complexity" evidence="3">
    <location>
        <begin position="483"/>
        <end position="497"/>
    </location>
</feature>
<accession>A0A8T2P768</accession>
<dbReference type="InterPro" id="IPR004148">
    <property type="entry name" value="BAR_dom"/>
</dbReference>
<dbReference type="FunFam" id="2.30.29.30:FF:000161">
    <property type="entry name" value="Rho GTPase activating protein 42"/>
    <property type="match status" value="1"/>
</dbReference>
<evidence type="ECO:0000313" key="6">
    <source>
        <dbReference type="Proteomes" id="UP000824540"/>
    </source>
</evidence>
<dbReference type="Gene3D" id="1.20.1270.60">
    <property type="entry name" value="Arfaptin homology (AH) domain/BAR domain"/>
    <property type="match status" value="1"/>
</dbReference>
<dbReference type="Proteomes" id="UP000824540">
    <property type="component" value="Unassembled WGS sequence"/>
</dbReference>
<feature type="region of interest" description="Disordered" evidence="3">
    <location>
        <begin position="473"/>
        <end position="657"/>
    </location>
</feature>
<sequence>MAPNERFVISASMGMGGGQYPAEASLEPSRFCGEVLQHATEKAIEQRSSQRAGLSSCPLWQCHMVGLICSRIRVGKIFNQSKVAHVCDLLRARSRKWDALQGVSVSIWVQNDAPVTPPAFKALPGLFTFYHEGYELAQEFEPFKQQLQFNLQNTRNNFESTKQEVEKLMKRIRSADQDYKPPGQWSMEGFLYVQEKRPLGCTWVRHYCTFDKGSKTFTMTNNDTKSGGKQNIVVTSPPEMFKLKSCVRRKSDSIDKRFCFDIEVVERHGIVTLQALSESNRRLWLEAMDGKEPHCVSLQSSNSTESDDQNYRVCSVHALVHKLPDRNKEMLEILIKHLVTLTIAIHGQRPPWQGNNQPVSPGLNTGRSMKRSKSIIKGVTCSISPPKAEETVAAMMNIKFQNIVVEIMIENFEKIFQQVPDPNMPIPVPGTQAQPRCSSRKNRPICLSSGSRKPRGLYSPALCLAEVDSDTFSSSLASTPMGSIESLSSHSSEPNSSTKRGSFPQAQEQPMDSPRWTPSQASSNGPASNTTPDSSSNGPKSPPGNTTPDSSSKTDGDSEDAQSLSSSTMAGKPLPGPEKSPHTLLALKPSERRHSGAPSLRSSEGQRSCSGSVQSLVSLIQRDCSKPLNHPDLPPKEAIRRRPDGPTTNGYQRPGSV</sequence>
<dbReference type="Pfam" id="PF16746">
    <property type="entry name" value="BAR_3"/>
    <property type="match status" value="1"/>
</dbReference>
<feature type="region of interest" description="Disordered" evidence="3">
    <location>
        <begin position="427"/>
        <end position="451"/>
    </location>
</feature>
<dbReference type="AlphaFoldDB" id="A0A8T2P768"/>
<reference evidence="5" key="1">
    <citation type="thesis" date="2021" institute="BYU ScholarsArchive" country="Provo, UT, USA">
        <title>Applications of and Algorithms for Genome Assembly and Genomic Analyses with an Emphasis on Marine Teleosts.</title>
        <authorList>
            <person name="Pickett B.D."/>
        </authorList>
    </citation>
    <scope>NUCLEOTIDE SEQUENCE</scope>
    <source>
        <strain evidence="5">HI-2016</strain>
    </source>
</reference>
<dbReference type="CDD" id="cd01249">
    <property type="entry name" value="BAR-PH_GRAF_family"/>
    <property type="match status" value="1"/>
</dbReference>
<keyword evidence="1" id="KW-0343">GTPase activation</keyword>
<dbReference type="InterPro" id="IPR047225">
    <property type="entry name" value="PH_GRAF"/>
</dbReference>
<evidence type="ECO:0000256" key="3">
    <source>
        <dbReference type="SAM" id="MobiDB-lite"/>
    </source>
</evidence>
<dbReference type="Gene3D" id="1.10.555.10">
    <property type="entry name" value="Rho GTPase activation protein"/>
    <property type="match status" value="1"/>
</dbReference>
<protein>
    <recommendedName>
        <fullName evidence="4">PH domain-containing protein</fullName>
    </recommendedName>
</protein>
<dbReference type="Gene3D" id="2.30.29.30">
    <property type="entry name" value="Pleckstrin-homology domain (PH domain)/Phosphotyrosine-binding domain (PTB)"/>
    <property type="match status" value="1"/>
</dbReference>
<dbReference type="GO" id="GO:0005737">
    <property type="term" value="C:cytoplasm"/>
    <property type="evidence" value="ECO:0007669"/>
    <property type="project" value="InterPro"/>
</dbReference>
<dbReference type="SMART" id="SM00233">
    <property type="entry name" value="PH"/>
    <property type="match status" value="1"/>
</dbReference>
<keyword evidence="6" id="KW-1185">Reference proteome</keyword>
<feature type="compositionally biased region" description="Polar residues" evidence="3">
    <location>
        <begin position="600"/>
        <end position="618"/>
    </location>
</feature>
<gene>
    <name evidence="5" type="ORF">JZ751_002130</name>
</gene>
<dbReference type="InterPro" id="IPR008936">
    <property type="entry name" value="Rho_GTPase_activation_prot"/>
</dbReference>
<dbReference type="EMBL" id="JAFBMS010000011">
    <property type="protein sequence ID" value="KAG9348395.1"/>
    <property type="molecule type" value="Genomic_DNA"/>
</dbReference>
<dbReference type="PANTHER" id="PTHR12552:SF3">
    <property type="entry name" value="RHO GTPASE-ACTIVATING PROTEIN 42"/>
    <property type="match status" value="1"/>
</dbReference>
<dbReference type="InterPro" id="IPR047234">
    <property type="entry name" value="GRAF_fam"/>
</dbReference>
<name>A0A8T2P768_9TELE</name>
<proteinExistence type="predicted"/>
<dbReference type="InterPro" id="IPR027267">
    <property type="entry name" value="AH/BAR_dom_sf"/>
</dbReference>
<feature type="coiled-coil region" evidence="2">
    <location>
        <begin position="144"/>
        <end position="178"/>
    </location>
</feature>
<dbReference type="Pfam" id="PF00169">
    <property type="entry name" value="PH"/>
    <property type="match status" value="1"/>
</dbReference>
<dbReference type="PANTHER" id="PTHR12552">
    <property type="entry name" value="OLIGOPHRENIN 1"/>
    <property type="match status" value="1"/>
</dbReference>
<evidence type="ECO:0000256" key="2">
    <source>
        <dbReference type="SAM" id="Coils"/>
    </source>
</evidence>
<evidence type="ECO:0000256" key="1">
    <source>
        <dbReference type="ARBA" id="ARBA00022468"/>
    </source>
</evidence>
<comment type="caution">
    <text evidence="5">The sequence shown here is derived from an EMBL/GenBank/DDBJ whole genome shotgun (WGS) entry which is preliminary data.</text>
</comment>
<dbReference type="SUPFAM" id="SSF48350">
    <property type="entry name" value="GTPase activation domain, GAP"/>
    <property type="match status" value="1"/>
</dbReference>
<organism evidence="5 6">
    <name type="scientific">Albula glossodonta</name>
    <name type="common">roundjaw bonefish</name>
    <dbReference type="NCBI Taxonomy" id="121402"/>
    <lineage>
        <taxon>Eukaryota</taxon>
        <taxon>Metazoa</taxon>
        <taxon>Chordata</taxon>
        <taxon>Craniata</taxon>
        <taxon>Vertebrata</taxon>
        <taxon>Euteleostomi</taxon>
        <taxon>Actinopterygii</taxon>
        <taxon>Neopterygii</taxon>
        <taxon>Teleostei</taxon>
        <taxon>Albuliformes</taxon>
        <taxon>Albulidae</taxon>
        <taxon>Albula</taxon>
    </lineage>
</organism>
<evidence type="ECO:0000259" key="4">
    <source>
        <dbReference type="PROSITE" id="PS50003"/>
    </source>
</evidence>
<dbReference type="OrthoDB" id="3183924at2759"/>
<feature type="compositionally biased region" description="Polar residues" evidence="3">
    <location>
        <begin position="498"/>
        <end position="531"/>
    </location>
</feature>